<keyword evidence="1" id="KW-1133">Transmembrane helix</keyword>
<evidence type="ECO:0000313" key="2">
    <source>
        <dbReference type="EMBL" id="MDT0603389.1"/>
    </source>
</evidence>
<protein>
    <recommendedName>
        <fullName evidence="4">Anti-sigma factor</fullName>
    </recommendedName>
</protein>
<gene>
    <name evidence="2" type="ORF">RM573_07250</name>
</gene>
<dbReference type="Proteomes" id="UP001266357">
    <property type="component" value="Unassembled WGS sequence"/>
</dbReference>
<accession>A0ABU3A0A5</accession>
<dbReference type="RefSeq" id="WP_311579468.1">
    <property type="nucleotide sequence ID" value="NZ_JAVRIF010000003.1"/>
</dbReference>
<dbReference type="EMBL" id="JAVRIF010000003">
    <property type="protein sequence ID" value="MDT0603389.1"/>
    <property type="molecule type" value="Genomic_DNA"/>
</dbReference>
<keyword evidence="3" id="KW-1185">Reference proteome</keyword>
<evidence type="ECO:0008006" key="4">
    <source>
        <dbReference type="Google" id="ProtNLM"/>
    </source>
</evidence>
<comment type="caution">
    <text evidence="2">The sequence shown here is derived from an EMBL/GenBank/DDBJ whole genome shotgun (WGS) entry which is preliminary data.</text>
</comment>
<organism evidence="2 3">
    <name type="scientific">Thalassotalea castellviae</name>
    <dbReference type="NCBI Taxonomy" id="3075612"/>
    <lineage>
        <taxon>Bacteria</taxon>
        <taxon>Pseudomonadati</taxon>
        <taxon>Pseudomonadota</taxon>
        <taxon>Gammaproteobacteria</taxon>
        <taxon>Alteromonadales</taxon>
        <taxon>Colwelliaceae</taxon>
        <taxon>Thalassotalea</taxon>
    </lineage>
</organism>
<keyword evidence="1" id="KW-0812">Transmembrane</keyword>
<proteinExistence type="predicted"/>
<reference evidence="2 3" key="1">
    <citation type="submission" date="2023-09" db="EMBL/GenBank/DDBJ databases">
        <authorList>
            <person name="Rey-Velasco X."/>
        </authorList>
    </citation>
    <scope>NUCLEOTIDE SEQUENCE [LARGE SCALE GENOMIC DNA]</scope>
    <source>
        <strain evidence="2 3">W431</strain>
    </source>
</reference>
<sequence>MSEIKDTDLEQNFAQWLARKTSDKNKQIDDVEFEQDSQWHDRMATVNKLAHYVDIANEHNVPHWDRGSTFTSDKKPWWQWSALPAMSFAFSCFAIALVLLKVELIVKPEGVMLSFADNYQASHQASQDERIAQLVDQKLQAFASEQQVILANYAADIKVKQQESNLQLASYVIGASRQERKEDLSDFIKYINEQRADEQFQQKMKFKELEQTINYRTTQLDKRLDRNLSNLGLQPTPADWTTEE</sequence>
<keyword evidence="1" id="KW-0472">Membrane</keyword>
<evidence type="ECO:0000313" key="3">
    <source>
        <dbReference type="Proteomes" id="UP001266357"/>
    </source>
</evidence>
<feature type="transmembrane region" description="Helical" evidence="1">
    <location>
        <begin position="77"/>
        <end position="100"/>
    </location>
</feature>
<name>A0ABU3A0A5_9GAMM</name>
<evidence type="ECO:0000256" key="1">
    <source>
        <dbReference type="SAM" id="Phobius"/>
    </source>
</evidence>